<evidence type="ECO:0000313" key="2">
    <source>
        <dbReference type="Proteomes" id="UP000000304"/>
    </source>
</evidence>
<dbReference type="EMBL" id="CH984384">
    <property type="protein sequence ID" value="EDX15883.1"/>
    <property type="molecule type" value="Genomic_DNA"/>
</dbReference>
<dbReference type="OrthoDB" id="428159at2759"/>
<accession>B4NUX0</accession>
<protein>
    <submittedName>
        <fullName evidence="1">GD24125</fullName>
    </submittedName>
</protein>
<gene>
    <name evidence="1" type="primary">Dsim\GD24125</name>
    <name evidence="1" type="ORF">Dsim_GD24125</name>
</gene>
<reference evidence="1 2" key="1">
    <citation type="journal article" date="2007" name="Nature">
        <title>Evolution of genes and genomes on the Drosophila phylogeny.</title>
        <authorList>
            <consortium name="Drosophila 12 Genomes Consortium"/>
            <person name="Clark A.G."/>
            <person name="Eisen M.B."/>
            <person name="Smith D.R."/>
            <person name="Bergman C.M."/>
            <person name="Oliver B."/>
            <person name="Markow T.A."/>
            <person name="Kaufman T.C."/>
            <person name="Kellis M."/>
            <person name="Gelbart W."/>
            <person name="Iyer V.N."/>
            <person name="Pollard D.A."/>
            <person name="Sackton T.B."/>
            <person name="Larracuente A.M."/>
            <person name="Singh N.D."/>
            <person name="Abad J.P."/>
            <person name="Abt D.N."/>
            <person name="Adryan B."/>
            <person name="Aguade M."/>
            <person name="Akashi H."/>
            <person name="Anderson W.W."/>
            <person name="Aquadro C.F."/>
            <person name="Ardell D.H."/>
            <person name="Arguello R."/>
            <person name="Artieri C.G."/>
            <person name="Barbash D.A."/>
            <person name="Barker D."/>
            <person name="Barsanti P."/>
            <person name="Batterham P."/>
            <person name="Batzoglou S."/>
            <person name="Begun D."/>
            <person name="Bhutkar A."/>
            <person name="Blanco E."/>
            <person name="Bosak S.A."/>
            <person name="Bradley R.K."/>
            <person name="Brand A.D."/>
            <person name="Brent M.R."/>
            <person name="Brooks A.N."/>
            <person name="Brown R.H."/>
            <person name="Butlin R.K."/>
            <person name="Caggese C."/>
            <person name="Calvi B.R."/>
            <person name="Bernardo de Carvalho A."/>
            <person name="Caspi A."/>
            <person name="Castrezana S."/>
            <person name="Celniker S.E."/>
            <person name="Chang J.L."/>
            <person name="Chapple C."/>
            <person name="Chatterji S."/>
            <person name="Chinwalla A."/>
            <person name="Civetta A."/>
            <person name="Clifton S.W."/>
            <person name="Comeron J.M."/>
            <person name="Costello J.C."/>
            <person name="Coyne J.A."/>
            <person name="Daub J."/>
            <person name="David R.G."/>
            <person name="Delcher A.L."/>
            <person name="Delehaunty K."/>
            <person name="Do C.B."/>
            <person name="Ebling H."/>
            <person name="Edwards K."/>
            <person name="Eickbush T."/>
            <person name="Evans J.D."/>
            <person name="Filipski A."/>
            <person name="Findeiss S."/>
            <person name="Freyhult E."/>
            <person name="Fulton L."/>
            <person name="Fulton R."/>
            <person name="Garcia A.C."/>
            <person name="Gardiner A."/>
            <person name="Garfield D.A."/>
            <person name="Garvin B.E."/>
            <person name="Gibson G."/>
            <person name="Gilbert D."/>
            <person name="Gnerre S."/>
            <person name="Godfrey J."/>
            <person name="Good R."/>
            <person name="Gotea V."/>
            <person name="Gravely B."/>
            <person name="Greenberg A.J."/>
            <person name="Griffiths-Jones S."/>
            <person name="Gross S."/>
            <person name="Guigo R."/>
            <person name="Gustafson E.A."/>
            <person name="Haerty W."/>
            <person name="Hahn M.W."/>
            <person name="Halligan D.L."/>
            <person name="Halpern A.L."/>
            <person name="Halter G.M."/>
            <person name="Han M.V."/>
            <person name="Heger A."/>
            <person name="Hillier L."/>
            <person name="Hinrichs A.S."/>
            <person name="Holmes I."/>
            <person name="Hoskins R.A."/>
            <person name="Hubisz M.J."/>
            <person name="Hultmark D."/>
            <person name="Huntley M.A."/>
            <person name="Jaffe D.B."/>
            <person name="Jagadeeshan S."/>
            <person name="Jeck W.R."/>
            <person name="Johnson J."/>
            <person name="Jones C.D."/>
            <person name="Jordan W.C."/>
            <person name="Karpen G.H."/>
            <person name="Kataoka E."/>
            <person name="Keightley P.D."/>
            <person name="Kheradpour P."/>
            <person name="Kirkness E.F."/>
            <person name="Koerich L.B."/>
            <person name="Kristiansen K."/>
            <person name="Kudrna D."/>
            <person name="Kulathinal R.J."/>
            <person name="Kumar S."/>
            <person name="Kwok R."/>
            <person name="Lander E."/>
            <person name="Langley C.H."/>
            <person name="Lapoint R."/>
            <person name="Lazzaro B.P."/>
            <person name="Lee S.J."/>
            <person name="Levesque L."/>
            <person name="Li R."/>
            <person name="Lin C.F."/>
            <person name="Lin M.F."/>
            <person name="Lindblad-Toh K."/>
            <person name="Llopart A."/>
            <person name="Long M."/>
            <person name="Low L."/>
            <person name="Lozovsky E."/>
            <person name="Lu J."/>
            <person name="Luo M."/>
            <person name="Machado C.A."/>
            <person name="Makalowski W."/>
            <person name="Marzo M."/>
            <person name="Matsuda M."/>
            <person name="Matzkin L."/>
            <person name="McAllister B."/>
            <person name="McBride C.S."/>
            <person name="McKernan B."/>
            <person name="McKernan K."/>
            <person name="Mendez-Lago M."/>
            <person name="Minx P."/>
            <person name="Mollenhauer M.U."/>
            <person name="Montooth K."/>
            <person name="Mount S.M."/>
            <person name="Mu X."/>
            <person name="Myers E."/>
            <person name="Negre B."/>
            <person name="Newfeld S."/>
            <person name="Nielsen R."/>
            <person name="Noor M.A."/>
            <person name="O'Grady P."/>
            <person name="Pachter L."/>
            <person name="Papaceit M."/>
            <person name="Parisi M.J."/>
            <person name="Parisi M."/>
            <person name="Parts L."/>
            <person name="Pedersen J.S."/>
            <person name="Pesole G."/>
            <person name="Phillippy A.M."/>
            <person name="Ponting C.P."/>
            <person name="Pop M."/>
            <person name="Porcelli D."/>
            <person name="Powell J.R."/>
            <person name="Prohaska S."/>
            <person name="Pruitt K."/>
            <person name="Puig M."/>
            <person name="Quesneville H."/>
            <person name="Ram K.R."/>
            <person name="Rand D."/>
            <person name="Rasmussen M.D."/>
            <person name="Reed L.K."/>
            <person name="Reenan R."/>
            <person name="Reily A."/>
            <person name="Remington K.A."/>
            <person name="Rieger T.T."/>
            <person name="Ritchie M.G."/>
            <person name="Robin C."/>
            <person name="Rogers Y.H."/>
            <person name="Rohde C."/>
            <person name="Rozas J."/>
            <person name="Rubenfield M.J."/>
            <person name="Ruiz A."/>
            <person name="Russo S."/>
            <person name="Salzberg S.L."/>
            <person name="Sanchez-Gracia A."/>
            <person name="Saranga D.J."/>
            <person name="Sato H."/>
            <person name="Schaeffer S.W."/>
            <person name="Schatz M.C."/>
            <person name="Schlenke T."/>
            <person name="Schwartz R."/>
            <person name="Segarra C."/>
            <person name="Singh R.S."/>
            <person name="Sirot L."/>
            <person name="Sirota M."/>
            <person name="Sisneros N.B."/>
            <person name="Smith C.D."/>
            <person name="Smith T.F."/>
            <person name="Spieth J."/>
            <person name="Stage D.E."/>
            <person name="Stark A."/>
            <person name="Stephan W."/>
            <person name="Strausberg R.L."/>
            <person name="Strempel S."/>
            <person name="Sturgill D."/>
            <person name="Sutton G."/>
            <person name="Sutton G.G."/>
            <person name="Tao W."/>
            <person name="Teichmann S."/>
            <person name="Tobari Y.N."/>
            <person name="Tomimura Y."/>
            <person name="Tsolas J.M."/>
            <person name="Valente V.L."/>
            <person name="Venter E."/>
            <person name="Venter J.C."/>
            <person name="Vicario S."/>
            <person name="Vieira F.G."/>
            <person name="Vilella A.J."/>
            <person name="Villasante A."/>
            <person name="Walenz B."/>
            <person name="Wang J."/>
            <person name="Wasserman M."/>
            <person name="Watts T."/>
            <person name="Wilson D."/>
            <person name="Wilson R.K."/>
            <person name="Wing R.A."/>
            <person name="Wolfner M.F."/>
            <person name="Wong A."/>
            <person name="Wong G.K."/>
            <person name="Wu C.I."/>
            <person name="Wu G."/>
            <person name="Yamamoto D."/>
            <person name="Yang H.P."/>
            <person name="Yang S.P."/>
            <person name="Yorke J.A."/>
            <person name="Yoshida K."/>
            <person name="Zdobnov E."/>
            <person name="Zhang P."/>
            <person name="Zhang Y."/>
            <person name="Zimin A.V."/>
            <person name="Baldwin J."/>
            <person name="Abdouelleil A."/>
            <person name="Abdulkadir J."/>
            <person name="Abebe A."/>
            <person name="Abera B."/>
            <person name="Abreu J."/>
            <person name="Acer S.C."/>
            <person name="Aftuck L."/>
            <person name="Alexander A."/>
            <person name="An P."/>
            <person name="Anderson E."/>
            <person name="Anderson S."/>
            <person name="Arachi H."/>
            <person name="Azer M."/>
            <person name="Bachantsang P."/>
            <person name="Barry A."/>
            <person name="Bayul T."/>
            <person name="Berlin A."/>
            <person name="Bessette D."/>
            <person name="Bloom T."/>
            <person name="Blye J."/>
            <person name="Boguslavskiy L."/>
            <person name="Bonnet C."/>
            <person name="Boukhgalter B."/>
            <person name="Bourzgui I."/>
            <person name="Brown A."/>
            <person name="Cahill P."/>
            <person name="Channer S."/>
            <person name="Cheshatsang Y."/>
            <person name="Chuda L."/>
            <person name="Citroen M."/>
            <person name="Collymore A."/>
            <person name="Cooke P."/>
            <person name="Costello M."/>
            <person name="D'Aco K."/>
            <person name="Daza R."/>
            <person name="De Haan G."/>
            <person name="DeGray S."/>
            <person name="DeMaso C."/>
            <person name="Dhargay N."/>
            <person name="Dooley K."/>
            <person name="Dooley E."/>
            <person name="Doricent M."/>
            <person name="Dorje P."/>
            <person name="Dorjee K."/>
            <person name="Dupes A."/>
            <person name="Elong R."/>
            <person name="Falk J."/>
            <person name="Farina A."/>
            <person name="Faro S."/>
            <person name="Ferguson D."/>
            <person name="Fisher S."/>
            <person name="Foley C.D."/>
            <person name="Franke A."/>
            <person name="Friedrich D."/>
            <person name="Gadbois L."/>
            <person name="Gearin G."/>
            <person name="Gearin C.R."/>
            <person name="Giannoukos G."/>
            <person name="Goode T."/>
            <person name="Graham J."/>
            <person name="Grandbois E."/>
            <person name="Grewal S."/>
            <person name="Gyaltsen K."/>
            <person name="Hafez N."/>
            <person name="Hagos B."/>
            <person name="Hall J."/>
            <person name="Henson C."/>
            <person name="Hollinger A."/>
            <person name="Honan T."/>
            <person name="Huard M.D."/>
            <person name="Hughes L."/>
            <person name="Hurhula B."/>
            <person name="Husby M.E."/>
            <person name="Kamat A."/>
            <person name="Kanga B."/>
            <person name="Kashin S."/>
            <person name="Khazanovich D."/>
            <person name="Kisner P."/>
            <person name="Lance K."/>
            <person name="Lara M."/>
            <person name="Lee W."/>
            <person name="Lennon N."/>
            <person name="Letendre F."/>
            <person name="LeVine R."/>
            <person name="Lipovsky A."/>
            <person name="Liu X."/>
            <person name="Liu J."/>
            <person name="Liu S."/>
            <person name="Lokyitsang T."/>
            <person name="Lokyitsang Y."/>
            <person name="Lubonja R."/>
            <person name="Lui A."/>
            <person name="MacDonald P."/>
            <person name="Magnisalis V."/>
            <person name="Maru K."/>
            <person name="Matthews C."/>
            <person name="McCusker W."/>
            <person name="McDonough S."/>
            <person name="Mehta T."/>
            <person name="Meldrim J."/>
            <person name="Meneus L."/>
            <person name="Mihai O."/>
            <person name="Mihalev A."/>
            <person name="Mihova T."/>
            <person name="Mittelman R."/>
            <person name="Mlenga V."/>
            <person name="Montmayeur A."/>
            <person name="Mulrain L."/>
            <person name="Navidi A."/>
            <person name="Naylor J."/>
            <person name="Negash T."/>
            <person name="Nguyen T."/>
            <person name="Nguyen N."/>
            <person name="Nicol R."/>
            <person name="Norbu C."/>
            <person name="Norbu N."/>
            <person name="Novod N."/>
            <person name="O'Neill B."/>
            <person name="Osman S."/>
            <person name="Markiewicz E."/>
            <person name="Oyono O.L."/>
            <person name="Patti C."/>
            <person name="Phunkhang P."/>
            <person name="Pierre F."/>
            <person name="Priest M."/>
            <person name="Raghuraman S."/>
            <person name="Rege F."/>
            <person name="Reyes R."/>
            <person name="Rise C."/>
            <person name="Rogov P."/>
            <person name="Ross K."/>
            <person name="Ryan E."/>
            <person name="Settipalli S."/>
            <person name="Shea T."/>
            <person name="Sherpa N."/>
            <person name="Shi L."/>
            <person name="Shih D."/>
            <person name="Sparrow T."/>
            <person name="Spaulding J."/>
            <person name="Stalker J."/>
            <person name="Stange-Thomann N."/>
            <person name="Stavropoulos S."/>
            <person name="Stone C."/>
            <person name="Strader C."/>
            <person name="Tesfaye S."/>
            <person name="Thomson T."/>
            <person name="Thoulutsang Y."/>
            <person name="Thoulutsang D."/>
            <person name="Topham K."/>
            <person name="Topping I."/>
            <person name="Tsamla T."/>
            <person name="Vassiliev H."/>
            <person name="Vo A."/>
            <person name="Wangchuk T."/>
            <person name="Wangdi T."/>
            <person name="Weiand M."/>
            <person name="Wilkinson J."/>
            <person name="Wilson A."/>
            <person name="Yadav S."/>
            <person name="Young G."/>
            <person name="Yu Q."/>
            <person name="Zembek L."/>
            <person name="Zhong D."/>
            <person name="Zimmer A."/>
            <person name="Zwirko Z."/>
            <person name="Jaffe D.B."/>
            <person name="Alvarez P."/>
            <person name="Brockman W."/>
            <person name="Butler J."/>
            <person name="Chin C."/>
            <person name="Gnerre S."/>
            <person name="Grabherr M."/>
            <person name="Kleber M."/>
            <person name="Mauceli E."/>
            <person name="MacCallum I."/>
        </authorList>
    </citation>
    <scope>NUCLEOTIDE SEQUENCE [LARGE SCALE GENOMIC DNA]</scope>
    <source>
        <strain evidence="2">white501</strain>
    </source>
</reference>
<dbReference type="STRING" id="7240.B4NUX0"/>
<dbReference type="AlphaFoldDB" id="B4NUX0"/>
<sequence length="87" mass="10016">MTTDQMKRRKKTRRTHVVETVKVRVIANLDQVGLVLTSRNRPIAEMNVKKFVSSLIIKSSYTEVNIGLKDIQVLDLNPHTIHKNVSY</sequence>
<dbReference type="Proteomes" id="UP000000304">
    <property type="component" value="Unassembled WGS sequence"/>
</dbReference>
<evidence type="ECO:0000313" key="1">
    <source>
        <dbReference type="EMBL" id="EDX15883.1"/>
    </source>
</evidence>
<name>B4NUX0_DROSI</name>
<proteinExistence type="predicted"/>
<organism evidence="1 2">
    <name type="scientific">Drosophila simulans</name>
    <name type="common">Fruit fly</name>
    <dbReference type="NCBI Taxonomy" id="7240"/>
    <lineage>
        <taxon>Eukaryota</taxon>
        <taxon>Metazoa</taxon>
        <taxon>Ecdysozoa</taxon>
        <taxon>Arthropoda</taxon>
        <taxon>Hexapoda</taxon>
        <taxon>Insecta</taxon>
        <taxon>Pterygota</taxon>
        <taxon>Neoptera</taxon>
        <taxon>Endopterygota</taxon>
        <taxon>Diptera</taxon>
        <taxon>Brachycera</taxon>
        <taxon>Muscomorpha</taxon>
        <taxon>Ephydroidea</taxon>
        <taxon>Drosophilidae</taxon>
        <taxon>Drosophila</taxon>
        <taxon>Sophophora</taxon>
    </lineage>
</organism>
<keyword evidence="2" id="KW-1185">Reference proteome</keyword>
<dbReference type="HOGENOM" id="CLU_2485755_0_0_1"/>